<dbReference type="PROSITE" id="PS00232">
    <property type="entry name" value="CADHERIN_1"/>
    <property type="match status" value="2"/>
</dbReference>
<keyword evidence="2 10" id="KW-0812">Transmembrane</keyword>
<keyword evidence="8" id="KW-0325">Glycoprotein</keyword>
<evidence type="ECO:0000256" key="1">
    <source>
        <dbReference type="ARBA" id="ARBA00004370"/>
    </source>
</evidence>
<dbReference type="InterPro" id="IPR015919">
    <property type="entry name" value="Cadherin-like_sf"/>
</dbReference>
<comment type="subcellular location">
    <subcellularLocation>
        <location evidence="1">Membrane</location>
    </subcellularLocation>
</comment>
<evidence type="ECO:0000256" key="6">
    <source>
        <dbReference type="ARBA" id="ARBA00022989"/>
    </source>
</evidence>
<evidence type="ECO:0000256" key="2">
    <source>
        <dbReference type="ARBA" id="ARBA00022692"/>
    </source>
</evidence>
<keyword evidence="5" id="KW-0130">Cell adhesion</keyword>
<feature type="domain" description="Cadherin" evidence="12">
    <location>
        <begin position="612"/>
        <end position="739"/>
    </location>
</feature>
<evidence type="ECO:0000313" key="15">
    <source>
        <dbReference type="WBParaSite" id="HNAJ_0001124001-mRNA-1"/>
    </source>
</evidence>
<proteinExistence type="predicted"/>
<dbReference type="Pfam" id="PF00028">
    <property type="entry name" value="Cadherin"/>
    <property type="match status" value="4"/>
</dbReference>
<evidence type="ECO:0000256" key="8">
    <source>
        <dbReference type="ARBA" id="ARBA00023180"/>
    </source>
</evidence>
<dbReference type="InterPro" id="IPR002126">
    <property type="entry name" value="Cadherin-like_dom"/>
</dbReference>
<evidence type="ECO:0000256" key="3">
    <source>
        <dbReference type="ARBA" id="ARBA00022737"/>
    </source>
</evidence>
<gene>
    <name evidence="13" type="ORF">HNAJ_LOCUS11230</name>
</gene>
<dbReference type="AlphaFoldDB" id="A0A0R3TU25"/>
<dbReference type="CDD" id="cd11304">
    <property type="entry name" value="Cadherin_repeat"/>
    <property type="match status" value="5"/>
</dbReference>
<keyword evidence="11" id="KW-0732">Signal</keyword>
<reference evidence="13 14" key="2">
    <citation type="submission" date="2018-11" db="EMBL/GenBank/DDBJ databases">
        <authorList>
            <consortium name="Pathogen Informatics"/>
        </authorList>
    </citation>
    <scope>NUCLEOTIDE SEQUENCE [LARGE SCALE GENOMIC DNA]</scope>
</reference>
<evidence type="ECO:0000256" key="9">
    <source>
        <dbReference type="PROSITE-ProRule" id="PRU00043"/>
    </source>
</evidence>
<dbReference type="PANTHER" id="PTHR24026:SF136">
    <property type="entry name" value="PROTOCADHERIN-23"/>
    <property type="match status" value="1"/>
</dbReference>
<dbReference type="SUPFAM" id="SSF49313">
    <property type="entry name" value="Cadherin-like"/>
    <property type="match status" value="6"/>
</dbReference>
<dbReference type="PRINTS" id="PR00205">
    <property type="entry name" value="CADHERIN"/>
</dbReference>
<keyword evidence="6 10" id="KW-1133">Transmembrane helix</keyword>
<evidence type="ECO:0000256" key="10">
    <source>
        <dbReference type="SAM" id="Phobius"/>
    </source>
</evidence>
<protein>
    <submittedName>
        <fullName evidence="15">Protocadherin</fullName>
    </submittedName>
</protein>
<evidence type="ECO:0000256" key="4">
    <source>
        <dbReference type="ARBA" id="ARBA00022837"/>
    </source>
</evidence>
<name>A0A0R3TU25_RODNA</name>
<feature type="transmembrane region" description="Helical" evidence="10">
    <location>
        <begin position="881"/>
        <end position="905"/>
    </location>
</feature>
<feature type="domain" description="Cadherin" evidence="12">
    <location>
        <begin position="72"/>
        <end position="149"/>
    </location>
</feature>
<reference evidence="15" key="1">
    <citation type="submission" date="2017-02" db="UniProtKB">
        <authorList>
            <consortium name="WormBaseParasite"/>
        </authorList>
    </citation>
    <scope>IDENTIFICATION</scope>
</reference>
<keyword evidence="7 10" id="KW-0472">Membrane</keyword>
<dbReference type="FunFam" id="2.60.40.60:FF:000092">
    <property type="entry name" value="Protocadherin 8"/>
    <property type="match status" value="2"/>
</dbReference>
<keyword evidence="4 9" id="KW-0106">Calcium</keyword>
<dbReference type="GO" id="GO:0005886">
    <property type="term" value="C:plasma membrane"/>
    <property type="evidence" value="ECO:0007669"/>
    <property type="project" value="InterPro"/>
</dbReference>
<dbReference type="PROSITE" id="PS50268">
    <property type="entry name" value="CADHERIN_2"/>
    <property type="match status" value="7"/>
</dbReference>
<feature type="domain" description="Cadherin" evidence="12">
    <location>
        <begin position="746"/>
        <end position="860"/>
    </location>
</feature>
<dbReference type="FunFam" id="2.60.40.60:FF:000020">
    <property type="entry name" value="Dachsous cadherin-related 1b"/>
    <property type="match status" value="1"/>
</dbReference>
<feature type="domain" description="Cadherin" evidence="12">
    <location>
        <begin position="389"/>
        <end position="502"/>
    </location>
</feature>
<evidence type="ECO:0000313" key="14">
    <source>
        <dbReference type="Proteomes" id="UP000278807"/>
    </source>
</evidence>
<dbReference type="Gene3D" id="2.60.40.60">
    <property type="entry name" value="Cadherins"/>
    <property type="match status" value="7"/>
</dbReference>
<evidence type="ECO:0000313" key="13">
    <source>
        <dbReference type="EMBL" id="VDO09890.1"/>
    </source>
</evidence>
<evidence type="ECO:0000256" key="5">
    <source>
        <dbReference type="ARBA" id="ARBA00022889"/>
    </source>
</evidence>
<dbReference type="OrthoDB" id="6252479at2759"/>
<dbReference type="SMART" id="SM00112">
    <property type="entry name" value="CA"/>
    <property type="match status" value="5"/>
</dbReference>
<evidence type="ECO:0000256" key="7">
    <source>
        <dbReference type="ARBA" id="ARBA00023136"/>
    </source>
</evidence>
<feature type="domain" description="Cadherin" evidence="12">
    <location>
        <begin position="176"/>
        <end position="277"/>
    </location>
</feature>
<organism evidence="15">
    <name type="scientific">Rodentolepis nana</name>
    <name type="common">Dwarf tapeworm</name>
    <name type="synonym">Hymenolepis nana</name>
    <dbReference type="NCBI Taxonomy" id="102285"/>
    <lineage>
        <taxon>Eukaryota</taxon>
        <taxon>Metazoa</taxon>
        <taxon>Spiralia</taxon>
        <taxon>Lophotrochozoa</taxon>
        <taxon>Platyhelminthes</taxon>
        <taxon>Cestoda</taxon>
        <taxon>Eucestoda</taxon>
        <taxon>Cyclophyllidea</taxon>
        <taxon>Hymenolepididae</taxon>
        <taxon>Rodentolepis</taxon>
    </lineage>
</organism>
<dbReference type="Proteomes" id="UP000278807">
    <property type="component" value="Unassembled WGS sequence"/>
</dbReference>
<dbReference type="STRING" id="102285.A0A0R3TU25"/>
<keyword evidence="14" id="KW-1185">Reference proteome</keyword>
<dbReference type="InterPro" id="IPR020894">
    <property type="entry name" value="Cadherin_CS"/>
</dbReference>
<dbReference type="GO" id="GO:0005509">
    <property type="term" value="F:calcium ion binding"/>
    <property type="evidence" value="ECO:0007669"/>
    <property type="project" value="UniProtKB-UniRule"/>
</dbReference>
<evidence type="ECO:0000259" key="12">
    <source>
        <dbReference type="PROSITE" id="PS50268"/>
    </source>
</evidence>
<dbReference type="PANTHER" id="PTHR24026">
    <property type="entry name" value="FAT ATYPICAL CADHERIN-RELATED"/>
    <property type="match status" value="1"/>
</dbReference>
<feature type="signal peptide" evidence="11">
    <location>
        <begin position="1"/>
        <end position="19"/>
    </location>
</feature>
<keyword evidence="3" id="KW-0677">Repeat</keyword>
<sequence>MNFFLRFLLMLTRVYRAGSSETSLPTATFQMVDEIKTGENIGNICNSLWPNSNRVFSLIVVTYSRFQRFNEYFSIFKNGTIIAQKHVDRDNVNDICGPLDCCQSPVCTIQAKVMFIVEQSDSGTIRAHDQMMAHLQIHLTDINDNPPKFPLNSLGFPLFTIRIQEGAKFAREMLPSAIDLDSVGNGVVQYRIEANSPSADLFQLTYEKVLINSLNESHGWRLSPPTLLQLRELDYENPADRQFELVVLAIDGGEPSHTGSLSVTVILMDVNDNTPQFEKTTITTIELAENTTYSPDPIYKFAASDADSGENGLITYSLSPLNDPKVFENFSIDRRLGALHLNTLLDYEVYSERSFSVIVVASDNGTPKRSGTTTLTIVTKDINDNLPSLVVQENITVIEGLNYTKPVVRFYVKDDDSVSRGKVFCRPAPTTPMRIGLPSLRLQEVTTNAYFVFAEGIFDYEETHYASVGIICTDRTDPTNAPDQLLHITVAVGDSNDHYPEFAVAEFHAKLLEHSPVGTRVIQVVATDADEGIHAKLTYSLVSSATGRCSISETLQIDSLTGVVSVKNSECLDREVNDEIEAFIAAKDGGGLSTSVKLRVRLMDINDNDPIIQISESLGVSENFPPGVVVGKIRCSDLDSGSNAKILLELSENNTLQVRSAFDIIPEGENLGNLFASRANVRGMSDVTGLLITKRTLDREDVETYNINLVARDLGEPQRVTRKTVQVIVLDENDNSPTLRFPQPNTTVGYHPQVYANSPHGSKVCVLRSHDPDRGENGTVIYALQQDTNGSRFFQLEQSTGKLTTAWYNKGPPSGVYAVRVLLYDMGRTPTKVSWVFYVYISPRNPLLDTVQNTKSTPLGQTGNGTTLDKVTSGLTHITTIMISVAVFIVLVLLITCICMIKVLLRSRPKNIPHNGTQNFAEGMIKEPSASFYSPPPLSMVYTQSAPLMENVLATDGLKYGYTSPDHSNWCMKPYAQEEIINQMPQDIPSLDSSGGSGFIFSTAQSHQQQIPPGCNTFPHNSSGGAYSSFFQNYPLS</sequence>
<dbReference type="WBParaSite" id="HNAJ_0001124001-mRNA-1">
    <property type="protein sequence ID" value="HNAJ_0001124001-mRNA-1"/>
    <property type="gene ID" value="HNAJ_0001124001"/>
</dbReference>
<feature type="domain" description="Cadherin" evidence="12">
    <location>
        <begin position="503"/>
        <end position="612"/>
    </location>
</feature>
<dbReference type="EMBL" id="UZAE01013445">
    <property type="protein sequence ID" value="VDO09890.1"/>
    <property type="molecule type" value="Genomic_DNA"/>
</dbReference>
<evidence type="ECO:0000256" key="11">
    <source>
        <dbReference type="SAM" id="SignalP"/>
    </source>
</evidence>
<feature type="domain" description="Cadherin" evidence="12">
    <location>
        <begin position="279"/>
        <end position="389"/>
    </location>
</feature>
<feature type="chain" id="PRO_5043132089" evidence="11">
    <location>
        <begin position="20"/>
        <end position="1037"/>
    </location>
</feature>
<dbReference type="GO" id="GO:0007156">
    <property type="term" value="P:homophilic cell adhesion via plasma membrane adhesion molecules"/>
    <property type="evidence" value="ECO:0007669"/>
    <property type="project" value="InterPro"/>
</dbReference>
<accession>A0A0R3TU25</accession>